<keyword evidence="1" id="KW-0472">Membrane</keyword>
<comment type="caution">
    <text evidence="2">The sequence shown here is derived from an EMBL/GenBank/DDBJ whole genome shotgun (WGS) entry which is preliminary data.</text>
</comment>
<protein>
    <submittedName>
        <fullName evidence="2">Uncharacterized protein</fullName>
    </submittedName>
</protein>
<dbReference type="EMBL" id="LAZR01000258">
    <property type="protein sequence ID" value="KKN78720.1"/>
    <property type="molecule type" value="Genomic_DNA"/>
</dbReference>
<keyword evidence="1" id="KW-1133">Transmembrane helix</keyword>
<gene>
    <name evidence="2" type="ORF">LCGC14_0347870</name>
</gene>
<name>A0A0F9TBR0_9ZZZZ</name>
<organism evidence="2">
    <name type="scientific">marine sediment metagenome</name>
    <dbReference type="NCBI Taxonomy" id="412755"/>
    <lineage>
        <taxon>unclassified sequences</taxon>
        <taxon>metagenomes</taxon>
        <taxon>ecological metagenomes</taxon>
    </lineage>
</organism>
<feature type="transmembrane region" description="Helical" evidence="1">
    <location>
        <begin position="6"/>
        <end position="28"/>
    </location>
</feature>
<keyword evidence="1" id="KW-0812">Transmembrane</keyword>
<feature type="transmembrane region" description="Helical" evidence="1">
    <location>
        <begin position="40"/>
        <end position="64"/>
    </location>
</feature>
<accession>A0A0F9TBR0</accession>
<sequence>MEMVGALIGVVIAMVVGVALLPVIVNTIATLNTETTDASVISLAGLLPIILIAIVIMGAVAFVAGGLG</sequence>
<dbReference type="AlphaFoldDB" id="A0A0F9TBR0"/>
<evidence type="ECO:0000256" key="1">
    <source>
        <dbReference type="SAM" id="Phobius"/>
    </source>
</evidence>
<reference evidence="2" key="1">
    <citation type="journal article" date="2015" name="Nature">
        <title>Complex archaea that bridge the gap between prokaryotes and eukaryotes.</title>
        <authorList>
            <person name="Spang A."/>
            <person name="Saw J.H."/>
            <person name="Jorgensen S.L."/>
            <person name="Zaremba-Niedzwiedzka K."/>
            <person name="Martijn J."/>
            <person name="Lind A.E."/>
            <person name="van Eijk R."/>
            <person name="Schleper C."/>
            <person name="Guy L."/>
            <person name="Ettema T.J."/>
        </authorList>
    </citation>
    <scope>NUCLEOTIDE SEQUENCE</scope>
</reference>
<evidence type="ECO:0000313" key="2">
    <source>
        <dbReference type="EMBL" id="KKN78720.1"/>
    </source>
</evidence>
<proteinExistence type="predicted"/>